<dbReference type="OrthoDB" id="10639318at2759"/>
<dbReference type="AlphaFoldDB" id="A0A9W4UHL2"/>
<protein>
    <submittedName>
        <fullName evidence="1">Uncharacterized protein</fullName>
    </submittedName>
</protein>
<evidence type="ECO:0000313" key="1">
    <source>
        <dbReference type="EMBL" id="CAI6336346.1"/>
    </source>
</evidence>
<evidence type="ECO:0000313" key="2">
    <source>
        <dbReference type="Proteomes" id="UP001152607"/>
    </source>
</evidence>
<name>A0A9W4UHL2_9PLEO</name>
<gene>
    <name evidence="1" type="ORF">PDIGIT_LOCUS9442</name>
</gene>
<dbReference type="EMBL" id="CAOQHR010000006">
    <property type="protein sequence ID" value="CAI6336346.1"/>
    <property type="molecule type" value="Genomic_DNA"/>
</dbReference>
<proteinExistence type="predicted"/>
<comment type="caution">
    <text evidence="1">The sequence shown here is derived from an EMBL/GenBank/DDBJ whole genome shotgun (WGS) entry which is preliminary data.</text>
</comment>
<organism evidence="1 2">
    <name type="scientific">Periconia digitata</name>
    <dbReference type="NCBI Taxonomy" id="1303443"/>
    <lineage>
        <taxon>Eukaryota</taxon>
        <taxon>Fungi</taxon>
        <taxon>Dikarya</taxon>
        <taxon>Ascomycota</taxon>
        <taxon>Pezizomycotina</taxon>
        <taxon>Dothideomycetes</taxon>
        <taxon>Pleosporomycetidae</taxon>
        <taxon>Pleosporales</taxon>
        <taxon>Massarineae</taxon>
        <taxon>Periconiaceae</taxon>
        <taxon>Periconia</taxon>
    </lineage>
</organism>
<dbReference type="Proteomes" id="UP001152607">
    <property type="component" value="Unassembled WGS sequence"/>
</dbReference>
<accession>A0A9W4UHL2</accession>
<reference evidence="1" key="1">
    <citation type="submission" date="2023-01" db="EMBL/GenBank/DDBJ databases">
        <authorList>
            <person name="Van Ghelder C."/>
            <person name="Rancurel C."/>
        </authorList>
    </citation>
    <scope>NUCLEOTIDE SEQUENCE</scope>
    <source>
        <strain evidence="1">CNCM I-4278</strain>
    </source>
</reference>
<keyword evidence="2" id="KW-1185">Reference proteome</keyword>
<sequence>MAWHRPSCRGFLSTLATTHTQTLHTRQSTLTPLSPTPLVNTAASVLVTRPALSDTYLADSDCQFFLLSPSLISPIRPPPCNLYTYPQTSSNISPSASNSTTLVRPPLRHPPTVPPLLAFIAYQDLRPA</sequence>